<reference evidence="1" key="1">
    <citation type="submission" date="2021-08" db="EMBL/GenBank/DDBJ databases">
        <title>The first chromosome-level gecko genome reveals the dynamic sex chromosomes of Neotropical dwarf geckos (Sphaerodactylidae: Sphaerodactylus).</title>
        <authorList>
            <person name="Pinto B.J."/>
            <person name="Keating S.E."/>
            <person name="Gamble T."/>
        </authorList>
    </citation>
    <scope>NUCLEOTIDE SEQUENCE</scope>
    <source>
        <strain evidence="1">TG3544</strain>
    </source>
</reference>
<evidence type="ECO:0000313" key="2">
    <source>
        <dbReference type="Proteomes" id="UP000827872"/>
    </source>
</evidence>
<protein>
    <submittedName>
        <fullName evidence="1">Uncharacterized protein</fullName>
    </submittedName>
</protein>
<sequence>MEGPSFWPLLLWAGTFSLCEAWPRGRILRGEETTPHQRPYMTSLQVAGEHICGGFLISDQWVLSAAHCLEDVGNETLQVLVGAHSLSEPERNKRLAGVQELFPHPNSSAGNPHDDLLLIQLKEKVSINSDVQFLAFQRQDRDVPAGTPCEVAGWGIISNTGKRPDKLHQVELAVLSRATCNTRTHYDGAVTEKLMCTESKRKDSCKGDSGGPLVCNGVAEGVVATGSRICGNWKKPGIYTRIGPYVTWIESVLAGAHRPTAGPKAATVP</sequence>
<keyword evidence="2" id="KW-1185">Reference proteome</keyword>
<name>A0ACB8F1Q0_9SAUR</name>
<evidence type="ECO:0000313" key="1">
    <source>
        <dbReference type="EMBL" id="KAH7998804.1"/>
    </source>
</evidence>
<accession>A0ACB8F1Q0</accession>
<proteinExistence type="predicted"/>
<gene>
    <name evidence="1" type="ORF">K3G42_000826</name>
</gene>
<dbReference type="EMBL" id="CM037618">
    <property type="protein sequence ID" value="KAH7998804.1"/>
    <property type="molecule type" value="Genomic_DNA"/>
</dbReference>
<comment type="caution">
    <text evidence="1">The sequence shown here is derived from an EMBL/GenBank/DDBJ whole genome shotgun (WGS) entry which is preliminary data.</text>
</comment>
<organism evidence="1 2">
    <name type="scientific">Sphaerodactylus townsendi</name>
    <dbReference type="NCBI Taxonomy" id="933632"/>
    <lineage>
        <taxon>Eukaryota</taxon>
        <taxon>Metazoa</taxon>
        <taxon>Chordata</taxon>
        <taxon>Craniata</taxon>
        <taxon>Vertebrata</taxon>
        <taxon>Euteleostomi</taxon>
        <taxon>Lepidosauria</taxon>
        <taxon>Squamata</taxon>
        <taxon>Bifurcata</taxon>
        <taxon>Gekkota</taxon>
        <taxon>Sphaerodactylidae</taxon>
        <taxon>Sphaerodactylus</taxon>
    </lineage>
</organism>
<dbReference type="Proteomes" id="UP000827872">
    <property type="component" value="Linkage Group LG05"/>
</dbReference>